<evidence type="ECO:0000256" key="1">
    <source>
        <dbReference type="SAM" id="Phobius"/>
    </source>
</evidence>
<dbReference type="PhylomeDB" id="A0A022S0X5"/>
<dbReference type="eggNOG" id="KOG2246">
    <property type="taxonomic scope" value="Eukaryota"/>
</dbReference>
<keyword evidence="1" id="KW-1133">Transmembrane helix</keyword>
<reference evidence="2 3" key="1">
    <citation type="journal article" date="2013" name="Proc. Natl. Acad. Sci. U.S.A.">
        <title>Fine-scale variation in meiotic recombination in Mimulus inferred from population shotgun sequencing.</title>
        <authorList>
            <person name="Hellsten U."/>
            <person name="Wright K.M."/>
            <person name="Jenkins J."/>
            <person name="Shu S."/>
            <person name="Yuan Y."/>
            <person name="Wessler S.R."/>
            <person name="Schmutz J."/>
            <person name="Willis J.H."/>
            <person name="Rokhsar D.S."/>
        </authorList>
    </citation>
    <scope>NUCLEOTIDE SEQUENCE [LARGE SCALE GENOMIC DNA]</scope>
    <source>
        <strain evidence="3">cv. DUN x IM62</strain>
    </source>
</reference>
<dbReference type="Pfam" id="PF04646">
    <property type="entry name" value="DUF604"/>
    <property type="match status" value="1"/>
</dbReference>
<sequence>MEVAFVKSRLVEPTKKICKSAVISGIFLYLIYIFLSTHPCCKSSERLTPLTIPTNISHLFFGISGASDAWSSKRHYIQSWWKPNTTRGIIFFDKSPVQHLPWPSNSLPPFRVSEDNSRYREYNKHKMPFVIRTLRVIEETFRVVQNDEGDVRWYVMADHDTVFMINNLVETLSKYDHTKYYYIGMNSECIVSNIVFSFEMAFGGAGYALSYPLAKALSSNMDLCIKRYPTMFSSDQILQSCVHDLGVSLTQEKGFHQIDFHRDISGFLSAHPHSPLVSLHHLDAVDPIFPSTNRVESVNHLMKAAAVDQSRLLQQTVCYYKKHNWTFSVSWGYSVQIYEEILPPSYLHRPLETFIPWKKGANPPYMFNTRAISKDRPCESPHFFFFDSVEEKYRVMDHIVTSYARRSLPGNCNSTAGGSRSADSVSKIRVLSPLGKLGWQGGGRRECCDVVQMVGMDSLAVKLRDCMNDEMV</sequence>
<accession>A0A022S0X5</accession>
<dbReference type="PANTHER" id="PTHR10811">
    <property type="entry name" value="FRINGE-RELATED"/>
    <property type="match status" value="1"/>
</dbReference>
<evidence type="ECO:0008006" key="4">
    <source>
        <dbReference type="Google" id="ProtNLM"/>
    </source>
</evidence>
<dbReference type="FunFam" id="3.90.550.50:FF:000061">
    <property type="entry name" value="AT4g00300 protein"/>
    <property type="match status" value="1"/>
</dbReference>
<keyword evidence="1" id="KW-0472">Membrane</keyword>
<evidence type="ECO:0000313" key="2">
    <source>
        <dbReference type="EMBL" id="EYU45959.1"/>
    </source>
</evidence>
<dbReference type="GO" id="GO:0008375">
    <property type="term" value="F:acetylglucosaminyltransferase activity"/>
    <property type="evidence" value="ECO:0000318"/>
    <property type="project" value="GO_Central"/>
</dbReference>
<dbReference type="InterPro" id="IPR006740">
    <property type="entry name" value="DUF604"/>
</dbReference>
<dbReference type="STRING" id="4155.A0A022S0X5"/>
<dbReference type="Gene3D" id="3.90.550.50">
    <property type="match status" value="1"/>
</dbReference>
<keyword evidence="1" id="KW-0812">Transmembrane</keyword>
<gene>
    <name evidence="2" type="ORF">MIMGU_mgv1a005742mg</name>
</gene>
<protein>
    <recommendedName>
        <fullName evidence="4">Fringe-related protein</fullName>
    </recommendedName>
</protein>
<dbReference type="Proteomes" id="UP000030748">
    <property type="component" value="Unassembled WGS sequence"/>
</dbReference>
<organism evidence="2 3">
    <name type="scientific">Erythranthe guttata</name>
    <name type="common">Yellow monkey flower</name>
    <name type="synonym">Mimulus guttatus</name>
    <dbReference type="NCBI Taxonomy" id="4155"/>
    <lineage>
        <taxon>Eukaryota</taxon>
        <taxon>Viridiplantae</taxon>
        <taxon>Streptophyta</taxon>
        <taxon>Embryophyta</taxon>
        <taxon>Tracheophyta</taxon>
        <taxon>Spermatophyta</taxon>
        <taxon>Magnoliopsida</taxon>
        <taxon>eudicotyledons</taxon>
        <taxon>Gunneridae</taxon>
        <taxon>Pentapetalae</taxon>
        <taxon>asterids</taxon>
        <taxon>lamiids</taxon>
        <taxon>Lamiales</taxon>
        <taxon>Phrymaceae</taxon>
        <taxon>Erythranthe</taxon>
    </lineage>
</organism>
<proteinExistence type="predicted"/>
<dbReference type="AlphaFoldDB" id="A0A022S0X5"/>
<dbReference type="EMBL" id="KI630171">
    <property type="protein sequence ID" value="EYU45959.1"/>
    <property type="molecule type" value="Genomic_DNA"/>
</dbReference>
<evidence type="ECO:0000313" key="3">
    <source>
        <dbReference type="Proteomes" id="UP000030748"/>
    </source>
</evidence>
<feature type="transmembrane region" description="Helical" evidence="1">
    <location>
        <begin position="17"/>
        <end position="35"/>
    </location>
</feature>
<name>A0A022S0X5_ERYGU</name>
<keyword evidence="3" id="KW-1185">Reference proteome</keyword>